<name>A0A0F9AIN2_9ZZZZ</name>
<protein>
    <submittedName>
        <fullName evidence="1">Uncharacterized protein</fullName>
    </submittedName>
</protein>
<gene>
    <name evidence="1" type="ORF">LCGC14_2567860</name>
</gene>
<dbReference type="AlphaFoldDB" id="A0A0F9AIN2"/>
<sequence length="103" mass="11713">MGDWKTERGIGGDGWADTMDNCMKALQKDTLTGESKTYGHLEDYEITMREFADLVEFCSRGHLVVEVRYPETDGQRPLSNLHDKGVETYSNRGQIHCPELCEV</sequence>
<accession>A0A0F9AIN2</accession>
<proteinExistence type="predicted"/>
<comment type="caution">
    <text evidence="1">The sequence shown here is derived from an EMBL/GenBank/DDBJ whole genome shotgun (WGS) entry which is preliminary data.</text>
</comment>
<evidence type="ECO:0000313" key="1">
    <source>
        <dbReference type="EMBL" id="KKL09235.1"/>
    </source>
</evidence>
<dbReference type="EMBL" id="LAZR01042563">
    <property type="protein sequence ID" value="KKL09235.1"/>
    <property type="molecule type" value="Genomic_DNA"/>
</dbReference>
<organism evidence="1">
    <name type="scientific">marine sediment metagenome</name>
    <dbReference type="NCBI Taxonomy" id="412755"/>
    <lineage>
        <taxon>unclassified sequences</taxon>
        <taxon>metagenomes</taxon>
        <taxon>ecological metagenomes</taxon>
    </lineage>
</organism>
<reference evidence="1" key="1">
    <citation type="journal article" date="2015" name="Nature">
        <title>Complex archaea that bridge the gap between prokaryotes and eukaryotes.</title>
        <authorList>
            <person name="Spang A."/>
            <person name="Saw J.H."/>
            <person name="Jorgensen S.L."/>
            <person name="Zaremba-Niedzwiedzka K."/>
            <person name="Martijn J."/>
            <person name="Lind A.E."/>
            <person name="van Eijk R."/>
            <person name="Schleper C."/>
            <person name="Guy L."/>
            <person name="Ettema T.J."/>
        </authorList>
    </citation>
    <scope>NUCLEOTIDE SEQUENCE</scope>
</reference>